<reference evidence="1" key="1">
    <citation type="journal article" date="2014" name="Int. J. Syst. Evol. Microbiol.">
        <title>Complete genome sequence of Corynebacterium casei LMG S-19264T (=DSM 44701T), isolated from a smear-ripened cheese.</title>
        <authorList>
            <consortium name="US DOE Joint Genome Institute (JGI-PGF)"/>
            <person name="Walter F."/>
            <person name="Albersmeier A."/>
            <person name="Kalinowski J."/>
            <person name="Ruckert C."/>
        </authorList>
    </citation>
    <scope>NUCLEOTIDE SEQUENCE</scope>
    <source>
        <strain evidence="1">JCM 4714</strain>
    </source>
</reference>
<dbReference type="InterPro" id="IPR046300">
    <property type="entry name" value="DUF6415"/>
</dbReference>
<dbReference type="Pfam" id="PF19979">
    <property type="entry name" value="DUF6415"/>
    <property type="match status" value="1"/>
</dbReference>
<gene>
    <name evidence="1" type="ORF">GCM10010339_06540</name>
</gene>
<dbReference type="RefSeq" id="WP_189948271.1">
    <property type="nucleotide sequence ID" value="NZ_BMVG01000001.1"/>
</dbReference>
<proteinExistence type="predicted"/>
<organism evidence="1 2">
    <name type="scientific">Streptomyces alanosinicus</name>
    <dbReference type="NCBI Taxonomy" id="68171"/>
    <lineage>
        <taxon>Bacteria</taxon>
        <taxon>Bacillati</taxon>
        <taxon>Actinomycetota</taxon>
        <taxon>Actinomycetes</taxon>
        <taxon>Kitasatosporales</taxon>
        <taxon>Streptomycetaceae</taxon>
        <taxon>Streptomyces</taxon>
    </lineage>
</organism>
<sequence length="73" mass="7844">MDIVMMRETASELLGPRYCALTCVGEASRKLRVGKGCPPSVRVAVARRLARSGQALCDQYEKLTGGDAASERS</sequence>
<comment type="caution">
    <text evidence="1">The sequence shown here is derived from an EMBL/GenBank/DDBJ whole genome shotgun (WGS) entry which is preliminary data.</text>
</comment>
<evidence type="ECO:0000313" key="1">
    <source>
        <dbReference type="EMBL" id="GHD98624.1"/>
    </source>
</evidence>
<reference evidence="1" key="2">
    <citation type="submission" date="2020-09" db="EMBL/GenBank/DDBJ databases">
        <authorList>
            <person name="Sun Q."/>
            <person name="Ohkuma M."/>
        </authorList>
    </citation>
    <scope>NUCLEOTIDE SEQUENCE</scope>
    <source>
        <strain evidence="1">JCM 4714</strain>
    </source>
</reference>
<evidence type="ECO:0000313" key="2">
    <source>
        <dbReference type="Proteomes" id="UP000655443"/>
    </source>
</evidence>
<keyword evidence="2" id="KW-1185">Reference proteome</keyword>
<accession>A0A918YDA3</accession>
<dbReference type="AlphaFoldDB" id="A0A918YDA3"/>
<name>A0A918YDA3_9ACTN</name>
<dbReference type="EMBL" id="BMVG01000001">
    <property type="protein sequence ID" value="GHD98624.1"/>
    <property type="molecule type" value="Genomic_DNA"/>
</dbReference>
<protein>
    <submittedName>
        <fullName evidence="1">Uncharacterized protein</fullName>
    </submittedName>
</protein>
<dbReference type="Proteomes" id="UP000655443">
    <property type="component" value="Unassembled WGS sequence"/>
</dbReference>